<dbReference type="Proteomes" id="UP000250347">
    <property type="component" value="Unassembled WGS sequence"/>
</dbReference>
<feature type="non-terminal residue" evidence="2">
    <location>
        <position position="95"/>
    </location>
</feature>
<name>A0A329KCX0_9MYCO</name>
<evidence type="ECO:0000313" key="2">
    <source>
        <dbReference type="EMBL" id="RAU94074.1"/>
    </source>
</evidence>
<sequence>MGSISDREQIQADADALCAAAARFHQHSYAALTNPERLALLEKLESVTRKLQTPSHQLLNELGAQADPAELGGKLPWALADRLHITRAEAGRRIA</sequence>
<dbReference type="InterPro" id="IPR003870">
    <property type="entry name" value="DUF222"/>
</dbReference>
<accession>A0A329KCX0</accession>
<organism evidence="2 3">
    <name type="scientific">Mycobacterium colombiense</name>
    <dbReference type="NCBI Taxonomy" id="339268"/>
    <lineage>
        <taxon>Bacteria</taxon>
        <taxon>Bacillati</taxon>
        <taxon>Actinomycetota</taxon>
        <taxon>Actinomycetes</taxon>
        <taxon>Mycobacteriales</taxon>
        <taxon>Mycobacteriaceae</taxon>
        <taxon>Mycobacterium</taxon>
        <taxon>Mycobacterium avium complex (MAC)</taxon>
    </lineage>
</organism>
<reference evidence="2 3" key="1">
    <citation type="submission" date="2018-06" db="EMBL/GenBank/DDBJ databases">
        <title>NTM in soil in Japan.</title>
        <authorList>
            <person name="Ohya K."/>
        </authorList>
    </citation>
    <scope>NUCLEOTIDE SEQUENCE [LARGE SCALE GENOMIC DNA]</scope>
    <source>
        <strain evidence="2 3">GF76</strain>
    </source>
</reference>
<dbReference type="RefSeq" id="WP_114149357.1">
    <property type="nucleotide sequence ID" value="NZ_QMEU01000043.1"/>
</dbReference>
<dbReference type="EMBL" id="QMEU01000043">
    <property type="protein sequence ID" value="RAU94074.1"/>
    <property type="molecule type" value="Genomic_DNA"/>
</dbReference>
<evidence type="ECO:0000313" key="3">
    <source>
        <dbReference type="Proteomes" id="UP000250347"/>
    </source>
</evidence>
<evidence type="ECO:0000259" key="1">
    <source>
        <dbReference type="Pfam" id="PF02720"/>
    </source>
</evidence>
<gene>
    <name evidence="2" type="ORF">DQP58_14955</name>
</gene>
<feature type="domain" description="DUF222" evidence="1">
    <location>
        <begin position="39"/>
        <end position="94"/>
    </location>
</feature>
<comment type="caution">
    <text evidence="2">The sequence shown here is derived from an EMBL/GenBank/DDBJ whole genome shotgun (WGS) entry which is preliminary data.</text>
</comment>
<proteinExistence type="predicted"/>
<dbReference type="AlphaFoldDB" id="A0A329KCX0"/>
<protein>
    <recommendedName>
        <fullName evidence="1">DUF222 domain-containing protein</fullName>
    </recommendedName>
</protein>
<dbReference type="Pfam" id="PF02720">
    <property type="entry name" value="DUF222"/>
    <property type="match status" value="1"/>
</dbReference>